<evidence type="ECO:0000313" key="4">
    <source>
        <dbReference type="Proteomes" id="UP000199103"/>
    </source>
</evidence>
<name>A0A1H1QT78_9ACTN</name>
<dbReference type="Pfam" id="PF00440">
    <property type="entry name" value="TetR_N"/>
    <property type="match status" value="1"/>
</dbReference>
<evidence type="ECO:0000256" key="1">
    <source>
        <dbReference type="ARBA" id="ARBA00023125"/>
    </source>
</evidence>
<proteinExistence type="predicted"/>
<gene>
    <name evidence="3" type="ORF">SAMN04489812_1381</name>
</gene>
<dbReference type="EMBL" id="LT629772">
    <property type="protein sequence ID" value="SDS26634.1"/>
    <property type="molecule type" value="Genomic_DNA"/>
</dbReference>
<evidence type="ECO:0000313" key="3">
    <source>
        <dbReference type="EMBL" id="SDS26634.1"/>
    </source>
</evidence>
<dbReference type="OrthoDB" id="3218408at2"/>
<protein>
    <submittedName>
        <fullName evidence="3">DNA-binding transcriptional regulator, AcrR family</fullName>
    </submittedName>
</protein>
<sequence>MAPRDRWIDEGFVVLREQGATGLKVDSIAARLGLTKGSFHHHFRGAGDYRRVLLARYEEQAVDAIEQFLAAAVDLAPDRAVMSLADAPVLDNRLDAAIRSWAADDADALAVQQRVDQQRLAALIGLWERILPDPQQARIAALVPHLVVIGASAAQPAPTEQEMRQVFELLAGMVPSIGDQVG</sequence>
<dbReference type="GO" id="GO:0003677">
    <property type="term" value="F:DNA binding"/>
    <property type="evidence" value="ECO:0007669"/>
    <property type="project" value="UniProtKB-KW"/>
</dbReference>
<dbReference type="Gene3D" id="1.10.357.10">
    <property type="entry name" value="Tetracycline Repressor, domain 2"/>
    <property type="match status" value="1"/>
</dbReference>
<organism evidence="3 4">
    <name type="scientific">Microlunatus soli</name>
    <dbReference type="NCBI Taxonomy" id="630515"/>
    <lineage>
        <taxon>Bacteria</taxon>
        <taxon>Bacillati</taxon>
        <taxon>Actinomycetota</taxon>
        <taxon>Actinomycetes</taxon>
        <taxon>Propionibacteriales</taxon>
        <taxon>Propionibacteriaceae</taxon>
        <taxon>Microlunatus</taxon>
    </lineage>
</organism>
<accession>A0A1H1QT78</accession>
<evidence type="ECO:0000259" key="2">
    <source>
        <dbReference type="Pfam" id="PF00440"/>
    </source>
</evidence>
<feature type="domain" description="HTH tetR-type" evidence="2">
    <location>
        <begin position="9"/>
        <end position="44"/>
    </location>
</feature>
<dbReference type="Proteomes" id="UP000199103">
    <property type="component" value="Chromosome I"/>
</dbReference>
<dbReference type="SUPFAM" id="SSF46689">
    <property type="entry name" value="Homeodomain-like"/>
    <property type="match status" value="1"/>
</dbReference>
<dbReference type="AlphaFoldDB" id="A0A1H1QT78"/>
<keyword evidence="1 3" id="KW-0238">DNA-binding</keyword>
<dbReference type="InterPro" id="IPR009057">
    <property type="entry name" value="Homeodomain-like_sf"/>
</dbReference>
<dbReference type="InterPro" id="IPR001647">
    <property type="entry name" value="HTH_TetR"/>
</dbReference>
<dbReference type="STRING" id="630515.SAMN04489812_1381"/>
<keyword evidence="4" id="KW-1185">Reference proteome</keyword>
<reference evidence="3 4" key="1">
    <citation type="submission" date="2016-10" db="EMBL/GenBank/DDBJ databases">
        <authorList>
            <person name="de Groot N.N."/>
        </authorList>
    </citation>
    <scope>NUCLEOTIDE SEQUENCE [LARGE SCALE GENOMIC DNA]</scope>
    <source>
        <strain evidence="3 4">DSM 21800</strain>
    </source>
</reference>
<dbReference type="RefSeq" id="WP_091521905.1">
    <property type="nucleotide sequence ID" value="NZ_LT629772.1"/>
</dbReference>